<dbReference type="InterPro" id="IPR023393">
    <property type="entry name" value="START-like_dom_sf"/>
</dbReference>
<gene>
    <name evidence="3" type="ORF">SD37_36530</name>
</gene>
<dbReference type="EMBL" id="CP016174">
    <property type="protein sequence ID" value="ANN20556.1"/>
    <property type="molecule type" value="Genomic_DNA"/>
</dbReference>
<reference evidence="3 4" key="1">
    <citation type="journal article" date="2015" name="Genome Announc.">
        <title>Draft Genome Sequence of Norvancomycin-Producing Strain Amycolatopsis orientalis CPCC200066.</title>
        <authorList>
            <person name="Lei X."/>
            <person name="Yuan F."/>
            <person name="Shi Y."/>
            <person name="Li X."/>
            <person name="Wang L."/>
            <person name="Hong B."/>
        </authorList>
    </citation>
    <scope>NUCLEOTIDE SEQUENCE [LARGE SCALE GENOMIC DNA]</scope>
    <source>
        <strain evidence="3 4">B-37</strain>
    </source>
</reference>
<dbReference type="Pfam" id="PF08327">
    <property type="entry name" value="AHSA1"/>
    <property type="match status" value="1"/>
</dbReference>
<dbReference type="SUPFAM" id="SSF55961">
    <property type="entry name" value="Bet v1-like"/>
    <property type="match status" value="2"/>
</dbReference>
<comment type="similarity">
    <text evidence="1">Belongs to the AHA1 family.</text>
</comment>
<accession>A0A193C7I2</accession>
<evidence type="ECO:0000313" key="3">
    <source>
        <dbReference type="EMBL" id="ANN20556.1"/>
    </source>
</evidence>
<feature type="domain" description="Activator of Hsp90 ATPase homologue 1/2-like C-terminal" evidence="2">
    <location>
        <begin position="24"/>
        <end position="139"/>
    </location>
</feature>
<dbReference type="eggNOG" id="COG3832">
    <property type="taxonomic scope" value="Bacteria"/>
</dbReference>
<dbReference type="AlphaFoldDB" id="A0A193C7I2"/>
<dbReference type="Gene3D" id="3.30.530.20">
    <property type="match status" value="2"/>
</dbReference>
<name>A0A193C7I2_AMYOR</name>
<dbReference type="RefSeq" id="WP_044854529.1">
    <property type="nucleotide sequence ID" value="NZ_CP016174.1"/>
</dbReference>
<dbReference type="KEGG" id="aori:SD37_36530"/>
<evidence type="ECO:0000313" key="4">
    <source>
        <dbReference type="Proteomes" id="UP000093695"/>
    </source>
</evidence>
<organism evidence="3 4">
    <name type="scientific">Amycolatopsis orientalis</name>
    <name type="common">Nocardia orientalis</name>
    <dbReference type="NCBI Taxonomy" id="31958"/>
    <lineage>
        <taxon>Bacteria</taxon>
        <taxon>Bacillati</taxon>
        <taxon>Actinomycetota</taxon>
        <taxon>Actinomycetes</taxon>
        <taxon>Pseudonocardiales</taxon>
        <taxon>Pseudonocardiaceae</taxon>
        <taxon>Amycolatopsis</taxon>
    </lineage>
</organism>
<protein>
    <recommendedName>
        <fullName evidence="2">Activator of Hsp90 ATPase homologue 1/2-like C-terminal domain-containing protein</fullName>
    </recommendedName>
</protein>
<dbReference type="STRING" id="31958.SD37_36530"/>
<sequence length="272" mass="30546">MTDRARLETVGERPALRVERRLTHSPERVWRAITEPPELARWFPAAVTVDLRPGGAIEFTFEGEETPTTGEVLEADAPRVFAFSWNDDVLRWEITPADDGCRLLFTHTFGRGEPAIARIAAGRTAAGWDSCLVALAALLDGEEHEPPQDWVCTIEAYTEEFGLADGEVLETRDGKVIRFRRDLIWKPLDKLWPLLTAEKAAGTILREEPPRLLELSLPRGGVVRWEFTHSALDGTMVEVTQTVPRGQDDVVPEALRSWREKLKDFFAAAYGS</sequence>
<dbReference type="Proteomes" id="UP000093695">
    <property type="component" value="Chromosome"/>
</dbReference>
<evidence type="ECO:0000256" key="1">
    <source>
        <dbReference type="ARBA" id="ARBA00006817"/>
    </source>
</evidence>
<dbReference type="CDD" id="cd08899">
    <property type="entry name" value="SRPBCC_CalC_Aha1-like_6"/>
    <property type="match status" value="1"/>
</dbReference>
<proteinExistence type="inferred from homology"/>
<dbReference type="InterPro" id="IPR013538">
    <property type="entry name" value="ASHA1/2-like_C"/>
</dbReference>
<evidence type="ECO:0000259" key="2">
    <source>
        <dbReference type="Pfam" id="PF08327"/>
    </source>
</evidence>
<keyword evidence="4" id="KW-1185">Reference proteome</keyword>